<dbReference type="GO" id="GO:0005764">
    <property type="term" value="C:lysosome"/>
    <property type="evidence" value="ECO:0007669"/>
    <property type="project" value="TreeGrafter"/>
</dbReference>
<evidence type="ECO:0000256" key="13">
    <source>
        <dbReference type="PIRSR" id="PIRSR000948-1"/>
    </source>
</evidence>
<dbReference type="GO" id="GO:0006685">
    <property type="term" value="P:sphingomyelin catabolic process"/>
    <property type="evidence" value="ECO:0007669"/>
    <property type="project" value="UniProtKB-UniRule"/>
</dbReference>
<keyword evidence="8 14" id="KW-1015">Disulfide bond</keyword>
<evidence type="ECO:0000313" key="18">
    <source>
        <dbReference type="Proteomes" id="UP001321473"/>
    </source>
</evidence>
<feature type="binding site" evidence="13">
    <location>
        <position position="256"/>
    </location>
    <ligand>
        <name>Zn(2+)</name>
        <dbReference type="ChEBI" id="CHEBI:29105"/>
        <label>1</label>
    </ligand>
</feature>
<feature type="binding site" evidence="13">
    <location>
        <position position="439"/>
    </location>
    <ligand>
        <name>Zn(2+)</name>
        <dbReference type="ChEBI" id="CHEBI:29105"/>
        <label>1</label>
    </ligand>
</feature>
<organism evidence="17 18">
    <name type="scientific">Amblyomma americanum</name>
    <name type="common">Lone star tick</name>
    <dbReference type="NCBI Taxonomy" id="6943"/>
    <lineage>
        <taxon>Eukaryota</taxon>
        <taxon>Metazoa</taxon>
        <taxon>Ecdysozoa</taxon>
        <taxon>Arthropoda</taxon>
        <taxon>Chelicerata</taxon>
        <taxon>Arachnida</taxon>
        <taxon>Acari</taxon>
        <taxon>Parasitiformes</taxon>
        <taxon>Ixodida</taxon>
        <taxon>Ixodoidea</taxon>
        <taxon>Ixodidae</taxon>
        <taxon>Amblyomminae</taxon>
        <taxon>Amblyomma</taxon>
    </lineage>
</organism>
<dbReference type="Gene3D" id="1.10.225.10">
    <property type="entry name" value="Saposin-like"/>
    <property type="match status" value="1"/>
</dbReference>
<feature type="domain" description="Saposin B-type" evidence="16">
    <location>
        <begin position="63"/>
        <end position="147"/>
    </location>
</feature>
<comment type="catalytic activity">
    <reaction evidence="11">
        <text>a sphingomyelin + H2O = phosphocholine + an N-acylsphing-4-enine + H(+)</text>
        <dbReference type="Rhea" id="RHEA:19253"/>
        <dbReference type="ChEBI" id="CHEBI:15377"/>
        <dbReference type="ChEBI" id="CHEBI:15378"/>
        <dbReference type="ChEBI" id="CHEBI:17636"/>
        <dbReference type="ChEBI" id="CHEBI:52639"/>
        <dbReference type="ChEBI" id="CHEBI:295975"/>
        <dbReference type="EC" id="3.1.4.12"/>
    </reaction>
    <physiologicalReaction direction="left-to-right" evidence="11">
        <dbReference type="Rhea" id="RHEA:19254"/>
    </physiologicalReaction>
</comment>
<feature type="disulfide bond" evidence="14">
    <location>
        <begin position="204"/>
        <end position="228"/>
    </location>
</feature>
<evidence type="ECO:0000313" key="17">
    <source>
        <dbReference type="EMBL" id="KAK8771620.1"/>
    </source>
</evidence>
<sequence>MKPSVVATLLLLAAFFSLRGSECAPTIRRWDAVRKFLAGGVYNMALPTQLIGQDLSSLSSGSAVPYCSACKASTTVLRTYLHWGLPQSEMTAFLLDACERFDIETPRVCRGLVDRFKDEFFYVLARSKLSTSEICGMVFPDECPYGGDVNWTVPWPARPKPPVTPVPLPPEGAPTLRVLHISDTHVDPEYHEGSEADCNEPLCCHAGDVARSGGRSREAGHWGAFETCDIPARTFENMLKNVRDNHKIDYVIWTGDMVAHNIWNTTRARNLDIMQYTVDALEKYLPGVPIFPALGNHEGNPVDSFPIPAVKGNRSVAWLYDALASQWSHWLPESARLTTKSGAFYAVRPFPGLKIISLNMNYCNTLNWWLLLDPRDPAEQLAFLVNELEDSESKGEKVHIIGHIPPGQGDCLHVWSANYNSIIRRFESTVRAQFFGHTHNDELELFYELVGRGRSQRQRPYAVAYVAPSTTTFNSGHPAFRIYVLDGNYTNSTWVPNLSDEPPATDERQETLQEPTDLFPVSLASNYNVPSHKVCLERKNETASRCGNREVQTPLQEEAVLDHETYLMNVTEANLSPTREPLWQLEYTAKSAWGMTSLQPKEWDALVQKMESDVRLFNKFYRFHRKEDPLAKPCDSSCRRTLLCKLRTSKSADLRRCLQ</sequence>
<dbReference type="PANTHER" id="PTHR10340:SF34">
    <property type="entry name" value="SPHINGOMYELIN PHOSPHODIESTERASE"/>
    <property type="match status" value="1"/>
</dbReference>
<keyword evidence="6 12" id="KW-0378">Hydrolase</keyword>
<feature type="binding site" evidence="13">
    <location>
        <position position="185"/>
    </location>
    <ligand>
        <name>Zn(2+)</name>
        <dbReference type="ChEBI" id="CHEBI:29105"/>
        <label>1</label>
    </ligand>
</feature>
<keyword evidence="3" id="KW-0964">Secreted</keyword>
<proteinExistence type="inferred from homology"/>
<evidence type="ECO:0000256" key="15">
    <source>
        <dbReference type="SAM" id="SignalP"/>
    </source>
</evidence>
<evidence type="ECO:0000256" key="8">
    <source>
        <dbReference type="ARBA" id="ARBA00023157"/>
    </source>
</evidence>
<keyword evidence="7 13" id="KW-0862">Zinc</keyword>
<evidence type="ECO:0000256" key="7">
    <source>
        <dbReference type="ARBA" id="ARBA00022833"/>
    </source>
</evidence>
<comment type="caution">
    <text evidence="17">The sequence shown here is derived from an EMBL/GenBank/DDBJ whole genome shotgun (WGS) entry which is preliminary data.</text>
</comment>
<dbReference type="GO" id="GO:0016020">
    <property type="term" value="C:membrane"/>
    <property type="evidence" value="ECO:0007669"/>
    <property type="project" value="GOC"/>
</dbReference>
<dbReference type="SMART" id="SM00741">
    <property type="entry name" value="SapB"/>
    <property type="match status" value="1"/>
</dbReference>
<keyword evidence="5 15" id="KW-0732">Signal</keyword>
<keyword evidence="10 12" id="KW-0326">Glycosidase</keyword>
<evidence type="ECO:0000256" key="5">
    <source>
        <dbReference type="ARBA" id="ARBA00022729"/>
    </source>
</evidence>
<reference evidence="17 18" key="1">
    <citation type="journal article" date="2023" name="Arcadia Sci">
        <title>De novo assembly of a long-read Amblyomma americanum tick genome.</title>
        <authorList>
            <person name="Chou S."/>
            <person name="Poskanzer K.E."/>
            <person name="Rollins M."/>
            <person name="Thuy-Boun P.S."/>
        </authorList>
    </citation>
    <scope>NUCLEOTIDE SEQUENCE [LARGE SCALE GENOMIC DNA]</scope>
    <source>
        <strain evidence="17">F_SG_1</strain>
        <tissue evidence="17">Salivary glands</tissue>
    </source>
</reference>
<feature type="disulfide bond" evidence="14">
    <location>
        <begin position="634"/>
        <end position="638"/>
    </location>
</feature>
<evidence type="ECO:0000256" key="11">
    <source>
        <dbReference type="ARBA" id="ARBA00047268"/>
    </source>
</evidence>
<dbReference type="GO" id="GO:0046513">
    <property type="term" value="P:ceramide biosynthetic process"/>
    <property type="evidence" value="ECO:0007669"/>
    <property type="project" value="UniProtKB-ARBA"/>
</dbReference>
<dbReference type="InterPro" id="IPR029052">
    <property type="entry name" value="Metallo-depent_PP-like"/>
</dbReference>
<dbReference type="InterPro" id="IPR011160">
    <property type="entry name" value="Sphingomy_PDE"/>
</dbReference>
<feature type="binding site" evidence="13">
    <location>
        <position position="256"/>
    </location>
    <ligand>
        <name>Zn(2+)</name>
        <dbReference type="ChEBI" id="CHEBI:29105"/>
        <label>2</label>
    </ligand>
</feature>
<evidence type="ECO:0000256" key="10">
    <source>
        <dbReference type="ARBA" id="ARBA00023295"/>
    </source>
</evidence>
<evidence type="ECO:0000256" key="9">
    <source>
        <dbReference type="ARBA" id="ARBA00023180"/>
    </source>
</evidence>
<dbReference type="PANTHER" id="PTHR10340">
    <property type="entry name" value="SPHINGOMYELIN PHOSPHODIESTERASE"/>
    <property type="match status" value="1"/>
</dbReference>
<dbReference type="GO" id="GO:0005615">
    <property type="term" value="C:extracellular space"/>
    <property type="evidence" value="ECO:0007669"/>
    <property type="project" value="TreeGrafter"/>
</dbReference>
<dbReference type="Pfam" id="PF19272">
    <property type="entry name" value="ASMase_C"/>
    <property type="match status" value="1"/>
</dbReference>
<evidence type="ECO:0000256" key="6">
    <source>
        <dbReference type="ARBA" id="ARBA00022801"/>
    </source>
</evidence>
<feature type="signal peptide" evidence="15">
    <location>
        <begin position="1"/>
        <end position="23"/>
    </location>
</feature>
<name>A0AAQ4EAF5_AMBAM</name>
<dbReference type="Proteomes" id="UP001321473">
    <property type="component" value="Unassembled WGS sequence"/>
</dbReference>
<comment type="cofactor">
    <cofactor evidence="13">
        <name>Zn(2+)</name>
        <dbReference type="ChEBI" id="CHEBI:29105"/>
    </cofactor>
    <text evidence="13">Binds 2 Zn(2+) ions per subunit.</text>
</comment>
<feature type="disulfide bond" evidence="14">
    <location>
        <begin position="98"/>
        <end position="109"/>
    </location>
</feature>
<dbReference type="GO" id="GO:0046872">
    <property type="term" value="F:metal ion binding"/>
    <property type="evidence" value="ECO:0007669"/>
    <property type="project" value="UniProtKB-KW"/>
</dbReference>
<comment type="subcellular location">
    <subcellularLocation>
        <location evidence="1">Secreted</location>
    </subcellularLocation>
</comment>
<evidence type="ECO:0000256" key="12">
    <source>
        <dbReference type="PIRNR" id="PIRNR000948"/>
    </source>
</evidence>
<dbReference type="Pfam" id="PF00149">
    <property type="entry name" value="Metallophos"/>
    <property type="match status" value="1"/>
</dbReference>
<dbReference type="SUPFAM" id="SSF47862">
    <property type="entry name" value="Saposin"/>
    <property type="match status" value="1"/>
</dbReference>
<evidence type="ECO:0000256" key="4">
    <source>
        <dbReference type="ARBA" id="ARBA00022723"/>
    </source>
</evidence>
<dbReference type="EC" id="3.1.4.12" evidence="12"/>
<dbReference type="GO" id="GO:0016798">
    <property type="term" value="F:hydrolase activity, acting on glycosyl bonds"/>
    <property type="evidence" value="ECO:0007669"/>
    <property type="project" value="UniProtKB-KW"/>
</dbReference>
<dbReference type="PROSITE" id="PS50015">
    <property type="entry name" value="SAP_B"/>
    <property type="match status" value="1"/>
</dbReference>
<dbReference type="PIRSF" id="PIRSF000948">
    <property type="entry name" value="Sphingomy_PDE"/>
    <property type="match status" value="1"/>
</dbReference>
<gene>
    <name evidence="17" type="ORF">V5799_025137</name>
</gene>
<keyword evidence="18" id="KW-1185">Reference proteome</keyword>
<dbReference type="CDD" id="cd00842">
    <property type="entry name" value="MPP_ASMase"/>
    <property type="match status" value="1"/>
</dbReference>
<feature type="disulfide bond" evidence="14">
    <location>
        <begin position="363"/>
        <end position="411"/>
    </location>
</feature>
<protein>
    <recommendedName>
        <fullName evidence="12">Sphingomyelin phosphodiesterase</fullName>
        <ecNumber evidence="12">3.1.4.12</ecNumber>
    </recommendedName>
</protein>
<dbReference type="GO" id="GO:0061750">
    <property type="term" value="F:acid sphingomyelin phosphodiesterase activity"/>
    <property type="evidence" value="ECO:0007669"/>
    <property type="project" value="TreeGrafter"/>
</dbReference>
<evidence type="ECO:0000259" key="16">
    <source>
        <dbReference type="PROSITE" id="PS50015"/>
    </source>
</evidence>
<dbReference type="InterPro" id="IPR041805">
    <property type="entry name" value="ASMase/PPN1_MPP"/>
</dbReference>
<feature type="chain" id="PRO_5042893783" description="Sphingomyelin phosphodiesterase" evidence="15">
    <location>
        <begin position="24"/>
        <end position="659"/>
    </location>
</feature>
<feature type="disulfide bond" evidence="14">
    <location>
        <begin position="198"/>
        <end position="203"/>
    </location>
</feature>
<evidence type="ECO:0000256" key="2">
    <source>
        <dbReference type="ARBA" id="ARBA00008234"/>
    </source>
</evidence>
<feature type="disulfide bond" evidence="14">
    <location>
        <begin position="70"/>
        <end position="135"/>
    </location>
</feature>
<dbReference type="Gene3D" id="3.60.21.10">
    <property type="match status" value="1"/>
</dbReference>
<feature type="disulfide bond" evidence="14">
    <location>
        <begin position="67"/>
        <end position="143"/>
    </location>
</feature>
<dbReference type="EMBL" id="JARKHS020019540">
    <property type="protein sequence ID" value="KAK8771620.1"/>
    <property type="molecule type" value="Genomic_DNA"/>
</dbReference>
<comment type="similarity">
    <text evidence="2 12">Belongs to the acid sphingomyelinase family.</text>
</comment>
<dbReference type="InterPro" id="IPR004843">
    <property type="entry name" value="Calcineurin-like_PHP"/>
</dbReference>
<dbReference type="AlphaFoldDB" id="A0AAQ4EAF5"/>
<evidence type="ECO:0000256" key="3">
    <source>
        <dbReference type="ARBA" id="ARBA00022525"/>
    </source>
</evidence>
<keyword evidence="9" id="KW-0325">Glycoprotein</keyword>
<evidence type="ECO:0000256" key="1">
    <source>
        <dbReference type="ARBA" id="ARBA00004613"/>
    </source>
</evidence>
<dbReference type="InterPro" id="IPR008139">
    <property type="entry name" value="SaposinB_dom"/>
</dbReference>
<dbReference type="InterPro" id="IPR011001">
    <property type="entry name" value="Saposin-like"/>
</dbReference>
<accession>A0AAQ4EAF5</accession>
<dbReference type="SUPFAM" id="SSF56300">
    <property type="entry name" value="Metallo-dependent phosphatases"/>
    <property type="match status" value="1"/>
</dbReference>
<feature type="binding site" evidence="13">
    <location>
        <position position="296"/>
    </location>
    <ligand>
        <name>Zn(2+)</name>
        <dbReference type="ChEBI" id="CHEBI:29105"/>
        <label>2</label>
    </ligand>
</feature>
<dbReference type="InterPro" id="IPR045473">
    <property type="entry name" value="ASM_C"/>
</dbReference>
<keyword evidence="4 13" id="KW-0479">Metal-binding</keyword>
<feature type="binding site" evidence="13">
    <location>
        <position position="183"/>
    </location>
    <ligand>
        <name>Zn(2+)</name>
        <dbReference type="ChEBI" id="CHEBI:29105"/>
        <label>1</label>
    </ligand>
</feature>
<feature type="binding site" evidence="13">
    <location>
        <position position="437"/>
    </location>
    <ligand>
        <name>Zn(2+)</name>
        <dbReference type="ChEBI" id="CHEBI:29105"/>
        <label>2</label>
    </ligand>
</feature>
<comment type="function">
    <text evidence="12">Converts sphingomyelin to ceramide.</text>
</comment>
<feature type="binding site" evidence="13">
    <location>
        <position position="403"/>
    </location>
    <ligand>
        <name>Zn(2+)</name>
        <dbReference type="ChEBI" id="CHEBI:29105"/>
        <label>2</label>
    </ligand>
</feature>
<evidence type="ECO:0000256" key="14">
    <source>
        <dbReference type="PIRSR" id="PIRSR000948-2"/>
    </source>
</evidence>